<evidence type="ECO:0000256" key="3">
    <source>
        <dbReference type="SAM" id="MobiDB-lite"/>
    </source>
</evidence>
<dbReference type="Pfam" id="PF07727">
    <property type="entry name" value="RVT_2"/>
    <property type="match status" value="1"/>
</dbReference>
<dbReference type="Pfam" id="PF13976">
    <property type="entry name" value="gag_pre-integrs"/>
    <property type="match status" value="2"/>
</dbReference>
<dbReference type="InterPro" id="IPR039537">
    <property type="entry name" value="Retrotran_Ty1/copia-like"/>
</dbReference>
<feature type="compositionally biased region" description="Basic residues" evidence="3">
    <location>
        <begin position="131"/>
        <end position="146"/>
    </location>
</feature>
<keyword evidence="2" id="KW-0378">Hydrolase</keyword>
<dbReference type="STRING" id="22663.A0A2I0JBJ2"/>
<dbReference type="GO" id="GO:0016787">
    <property type="term" value="F:hydrolase activity"/>
    <property type="evidence" value="ECO:0007669"/>
    <property type="project" value="UniProtKB-KW"/>
</dbReference>
<evidence type="ECO:0000256" key="2">
    <source>
        <dbReference type="ARBA" id="ARBA00022801"/>
    </source>
</evidence>
<protein>
    <recommendedName>
        <fullName evidence="4">Integrase catalytic domain-containing protein</fullName>
    </recommendedName>
</protein>
<dbReference type="PANTHER" id="PTHR42648:SF27">
    <property type="entry name" value="RNA-DIRECTED DNA POLYMERASE"/>
    <property type="match status" value="1"/>
</dbReference>
<keyword evidence="6" id="KW-1185">Reference proteome</keyword>
<evidence type="ECO:0000256" key="1">
    <source>
        <dbReference type="ARBA" id="ARBA00022723"/>
    </source>
</evidence>
<dbReference type="EMBL" id="PGOL01001846">
    <property type="protein sequence ID" value="PKI53619.1"/>
    <property type="molecule type" value="Genomic_DNA"/>
</dbReference>
<dbReference type="GO" id="GO:0046872">
    <property type="term" value="F:metal ion binding"/>
    <property type="evidence" value="ECO:0007669"/>
    <property type="project" value="UniProtKB-KW"/>
</dbReference>
<dbReference type="SUPFAM" id="SSF56672">
    <property type="entry name" value="DNA/RNA polymerases"/>
    <property type="match status" value="1"/>
</dbReference>
<evidence type="ECO:0000313" key="6">
    <source>
        <dbReference type="Proteomes" id="UP000233551"/>
    </source>
</evidence>
<comment type="caution">
    <text evidence="5">The sequence shown here is derived from an EMBL/GenBank/DDBJ whole genome shotgun (WGS) entry which is preliminary data.</text>
</comment>
<accession>A0A2I0JBJ2</accession>
<dbReference type="InterPro" id="IPR025724">
    <property type="entry name" value="GAG-pre-integrase_dom"/>
</dbReference>
<dbReference type="InterPro" id="IPR001584">
    <property type="entry name" value="Integrase_cat-core"/>
</dbReference>
<dbReference type="InterPro" id="IPR012337">
    <property type="entry name" value="RNaseH-like_sf"/>
</dbReference>
<dbReference type="GO" id="GO:0003676">
    <property type="term" value="F:nucleic acid binding"/>
    <property type="evidence" value="ECO:0007669"/>
    <property type="project" value="InterPro"/>
</dbReference>
<sequence length="993" mass="112610">MDPELQKQHEHMGAHDMFVHLRQLYQEQARHERFDVSKALFQAKLTEGSLVGPHVLNMIGYVESLGRIGFPLGQELATDLILQSLRSSYSQFVMNYNMNDYNKPMPELLVMLKTAEQDISKGTPVLMVQGTKKKGKGMKKGKKAKGTSKYESGALKPKAKVAKDDCCFHFGNSGHWKRNCKVYLEELKKKKGSETSTSDTPVYNVETKRLKSNDSNPIYLWHCRLGHISENRISRLHKDGLLDSFDFESIETCDPCLMGKMTKAPFTGKGERAIDLLALIHTDVTQEPCRSGRICHEPEIYGFLVTQDNDVLLVDNDEPKTYAEAMTGPDSEKWLEAMRSEIKSMYTNQVWTLVDPLDGVKPIGCKWVFKKKTDMDCNVITFKGRLVAKGFRQVHGVDYDETFSPVAMLKSIRILLAIAAYYDYEIWQMDVKTAFLNGRLLEDVYMTQPEGSVDPQSAGKVFKELGFIKNEDEACVYKKVSGSAVIFLVLYVDDILLIGNDIHSLQSVKIWLGMCFSKKDLGEATNLLVKNILKYLRMTEEMFLVYGGEEELVVRGYTEASFQSDKDDRRSQSGLRGILILHNNVLGIVGSTGIKCDLIIDDQVSQVMDVETSSHTAANTSSAFYFQSILNKEKLSGNNFLDWYRNLRIVLTQEKKLYVLEQPIPAPLPDKATRAERDAYRKHQDDAVSVGCVMLATMDTELQKQHEHIRAYDMIVHLKQLNQEQARHERFDVSKALFQAKLTEGSPVDPHVLNMIGYVESLGRLGFPLGQVLATDLILLSLPSSYNTPVYNVETKRLKSNDSNPTYLWHCCLGHISENRISRLHKDGLLDSFDFESTETCEPCLMGKMTKAPFTGKGERASDLLALIHTDVCGPVNKLARGGYIYFITFTDDFSRFGYVYLMKHKSESFERLKEFKNEVENQLGKSIKVLRSDRGGVYLSYEFANYLRQCGILSQLTPPGTLQWNGATERRNRTLLDMVRSLMNHADLPDSF</sequence>
<dbReference type="InterPro" id="IPR036397">
    <property type="entry name" value="RNaseH_sf"/>
</dbReference>
<feature type="region of interest" description="Disordered" evidence="3">
    <location>
        <begin position="131"/>
        <end position="150"/>
    </location>
</feature>
<dbReference type="AlphaFoldDB" id="A0A2I0JBJ2"/>
<reference evidence="5 6" key="1">
    <citation type="submission" date="2017-11" db="EMBL/GenBank/DDBJ databases">
        <title>De-novo sequencing of pomegranate (Punica granatum L.) genome.</title>
        <authorList>
            <person name="Akparov Z."/>
            <person name="Amiraslanov A."/>
            <person name="Hajiyeva S."/>
            <person name="Abbasov M."/>
            <person name="Kaur K."/>
            <person name="Hamwieh A."/>
            <person name="Solovyev V."/>
            <person name="Salamov A."/>
            <person name="Braich B."/>
            <person name="Kosarev P."/>
            <person name="Mahmoud A."/>
            <person name="Hajiyev E."/>
            <person name="Babayeva S."/>
            <person name="Izzatullayeva V."/>
            <person name="Mammadov A."/>
            <person name="Mammadov A."/>
            <person name="Sharifova S."/>
            <person name="Ojaghi J."/>
            <person name="Eynullazada K."/>
            <person name="Bayramov B."/>
            <person name="Abdulazimova A."/>
            <person name="Shahmuradov I."/>
        </authorList>
    </citation>
    <scope>NUCLEOTIDE SEQUENCE [LARGE SCALE GENOMIC DNA]</scope>
    <source>
        <strain evidence="6">cv. AG2017</strain>
        <tissue evidence="5">Leaf</tissue>
    </source>
</reference>
<feature type="domain" description="Integrase catalytic" evidence="4">
    <location>
        <begin position="849"/>
        <end position="993"/>
    </location>
</feature>
<dbReference type="PROSITE" id="PS50994">
    <property type="entry name" value="INTEGRASE"/>
    <property type="match status" value="1"/>
</dbReference>
<dbReference type="GO" id="GO:0015074">
    <property type="term" value="P:DNA integration"/>
    <property type="evidence" value="ECO:0007669"/>
    <property type="project" value="InterPro"/>
</dbReference>
<dbReference type="Pfam" id="PF00665">
    <property type="entry name" value="rve"/>
    <property type="match status" value="1"/>
</dbReference>
<evidence type="ECO:0000313" key="5">
    <source>
        <dbReference type="EMBL" id="PKI53619.1"/>
    </source>
</evidence>
<dbReference type="Proteomes" id="UP000233551">
    <property type="component" value="Unassembled WGS sequence"/>
</dbReference>
<name>A0A2I0JBJ2_PUNGR</name>
<dbReference type="SUPFAM" id="SSF53098">
    <property type="entry name" value="Ribonuclease H-like"/>
    <property type="match status" value="1"/>
</dbReference>
<evidence type="ECO:0000259" key="4">
    <source>
        <dbReference type="PROSITE" id="PS50994"/>
    </source>
</evidence>
<dbReference type="Pfam" id="PF14223">
    <property type="entry name" value="Retrotran_gag_2"/>
    <property type="match status" value="2"/>
</dbReference>
<dbReference type="Gene3D" id="3.30.420.10">
    <property type="entry name" value="Ribonuclease H-like superfamily/Ribonuclease H"/>
    <property type="match status" value="1"/>
</dbReference>
<dbReference type="InterPro" id="IPR013103">
    <property type="entry name" value="RVT_2"/>
</dbReference>
<keyword evidence="1" id="KW-0479">Metal-binding</keyword>
<dbReference type="InterPro" id="IPR043502">
    <property type="entry name" value="DNA/RNA_pol_sf"/>
</dbReference>
<proteinExistence type="predicted"/>
<organism evidence="5 6">
    <name type="scientific">Punica granatum</name>
    <name type="common">Pomegranate</name>
    <dbReference type="NCBI Taxonomy" id="22663"/>
    <lineage>
        <taxon>Eukaryota</taxon>
        <taxon>Viridiplantae</taxon>
        <taxon>Streptophyta</taxon>
        <taxon>Embryophyta</taxon>
        <taxon>Tracheophyta</taxon>
        <taxon>Spermatophyta</taxon>
        <taxon>Magnoliopsida</taxon>
        <taxon>eudicotyledons</taxon>
        <taxon>Gunneridae</taxon>
        <taxon>Pentapetalae</taxon>
        <taxon>rosids</taxon>
        <taxon>malvids</taxon>
        <taxon>Myrtales</taxon>
        <taxon>Lythraceae</taxon>
        <taxon>Punica</taxon>
    </lineage>
</organism>
<gene>
    <name evidence="5" type="ORF">CRG98_025987</name>
</gene>
<dbReference type="PANTHER" id="PTHR42648">
    <property type="entry name" value="TRANSPOSASE, PUTATIVE-RELATED"/>
    <property type="match status" value="1"/>
</dbReference>